<dbReference type="Proteomes" id="UP001165090">
    <property type="component" value="Unassembled WGS sequence"/>
</dbReference>
<keyword evidence="3" id="KW-1185">Reference proteome</keyword>
<sequence length="544" mass="59100">LWGASVPVFTTSNGGAVVSVARYGKGRVGIFSAERIITECCRPNPVGNETVSEPLMDKLIFNLAVWAGYYGYKSRGSKSVIRVADPQFLPLARYVVEGNNTAFQNTSEANISSYYLSLSTFIRGGHSNCDLYVIGSYDESYRNRLISQFITNFVFNGKGLIVVGPDVMPSIFYGPDSPPSAPSSPALPRRFALEAGRDEPTEELWGSDEVEPQDGRTTPRVRRSLQLIANMSNLSNQDVLTRMQAYITGIINSPGGALLLSGSQTGNALIAAQLYISYLNVSRMLSKNDLYDVITTVNLARKTVPRDNPDASQLVLLLDTISDLELRMPSLPPLIRISPDPPPPMPRPPTMWPPPKPFPPPPPPFNLPPGVVFVGCFNESVSQRTLDTALLENITKGFNANLIRLGKLKLSTRNSERPAPCLLPRRDAATGNARRAGALARVSAGQEEQVRARTRLRAGSGVVRRRRQPHSALTPMRSGLARMTRLCQNGIAIVPSSSVGKRPMFVYSARRVILRRMPATAAICTSAEIGACPGSCGGGTARDF</sequence>
<feature type="non-terminal residue" evidence="2">
    <location>
        <position position="1"/>
    </location>
</feature>
<reference evidence="2 3" key="1">
    <citation type="journal article" date="2023" name="IScience">
        <title>Expanded male sex-determining region conserved during the evolution of homothallism in the green alga Volvox.</title>
        <authorList>
            <person name="Yamamoto K."/>
            <person name="Matsuzaki R."/>
            <person name="Mahakham W."/>
            <person name="Heman W."/>
            <person name="Sekimoto H."/>
            <person name="Kawachi M."/>
            <person name="Minakuchi Y."/>
            <person name="Toyoda A."/>
            <person name="Nozaki H."/>
        </authorList>
    </citation>
    <scope>NUCLEOTIDE SEQUENCE [LARGE SCALE GENOMIC DNA]</scope>
    <source>
        <strain evidence="2 3">NIES-4468</strain>
    </source>
</reference>
<proteinExistence type="predicted"/>
<name>A0ABQ5SA15_9CHLO</name>
<accession>A0ABQ5SA15</accession>
<organism evidence="2 3">
    <name type="scientific">Volvox africanus</name>
    <dbReference type="NCBI Taxonomy" id="51714"/>
    <lineage>
        <taxon>Eukaryota</taxon>
        <taxon>Viridiplantae</taxon>
        <taxon>Chlorophyta</taxon>
        <taxon>core chlorophytes</taxon>
        <taxon>Chlorophyceae</taxon>
        <taxon>CS clade</taxon>
        <taxon>Chlamydomonadales</taxon>
        <taxon>Volvocaceae</taxon>
        <taxon>Volvox</taxon>
    </lineage>
</organism>
<gene>
    <name evidence="2" type="ORF">VaNZ11_010735</name>
</gene>
<feature type="compositionally biased region" description="Acidic residues" evidence="1">
    <location>
        <begin position="200"/>
        <end position="212"/>
    </location>
</feature>
<evidence type="ECO:0000313" key="2">
    <source>
        <dbReference type="EMBL" id="GLI66767.1"/>
    </source>
</evidence>
<dbReference type="EMBL" id="BSDZ01000040">
    <property type="protein sequence ID" value="GLI66767.1"/>
    <property type="molecule type" value="Genomic_DNA"/>
</dbReference>
<feature type="region of interest" description="Disordered" evidence="1">
    <location>
        <begin position="198"/>
        <end position="218"/>
    </location>
</feature>
<evidence type="ECO:0000313" key="3">
    <source>
        <dbReference type="Proteomes" id="UP001165090"/>
    </source>
</evidence>
<evidence type="ECO:0000256" key="1">
    <source>
        <dbReference type="SAM" id="MobiDB-lite"/>
    </source>
</evidence>
<comment type="caution">
    <text evidence="2">The sequence shown here is derived from an EMBL/GenBank/DDBJ whole genome shotgun (WGS) entry which is preliminary data.</text>
</comment>
<protein>
    <submittedName>
        <fullName evidence="2">Uncharacterized protein</fullName>
    </submittedName>
</protein>